<reference evidence="3" key="1">
    <citation type="submission" date="2023-07" db="EMBL/GenBank/DDBJ databases">
        <title>Black Yeasts Isolated from many extreme environments.</title>
        <authorList>
            <person name="Coleine C."/>
            <person name="Stajich J.E."/>
            <person name="Selbmann L."/>
        </authorList>
    </citation>
    <scope>NUCLEOTIDE SEQUENCE</scope>
    <source>
        <strain evidence="3">CCFEE 5485</strain>
    </source>
</reference>
<dbReference type="EMBL" id="JAUTXT010000002">
    <property type="protein sequence ID" value="KAK3679306.1"/>
    <property type="molecule type" value="Genomic_DNA"/>
</dbReference>
<organism evidence="3 4">
    <name type="scientific">Recurvomyces mirabilis</name>
    <dbReference type="NCBI Taxonomy" id="574656"/>
    <lineage>
        <taxon>Eukaryota</taxon>
        <taxon>Fungi</taxon>
        <taxon>Dikarya</taxon>
        <taxon>Ascomycota</taxon>
        <taxon>Pezizomycotina</taxon>
        <taxon>Dothideomycetes</taxon>
        <taxon>Dothideomycetidae</taxon>
        <taxon>Mycosphaerellales</taxon>
        <taxon>Teratosphaeriaceae</taxon>
        <taxon>Recurvomyces</taxon>
    </lineage>
</organism>
<evidence type="ECO:0000256" key="2">
    <source>
        <dbReference type="SAM" id="MobiDB-lite"/>
    </source>
</evidence>
<protein>
    <submittedName>
        <fullName evidence="3">Uncharacterized protein</fullName>
    </submittedName>
</protein>
<feature type="region of interest" description="Disordered" evidence="2">
    <location>
        <begin position="95"/>
        <end position="198"/>
    </location>
</feature>
<sequence>MPRMLDSITKNAVHDAQTAHQDYEAAEAEVYWSERYFMIGEISAAMVSQAKTTLRFATVRAEFADQKVTRLHQVVLETKEKLEKAEKEFADYRARQAVPKSSSTFAGSDSDGSRARARAGTGPEWYADAPPGKTGSRARPRFSSTERAKAYTGTAPSKKQKKAQRRGEERMPEEVPKKHPPPPSPKAKSTKQPSSKPEKITALSINGLFATASLAFADYSTITAFPDPPSEPCHNLSCMKIARALEACLCNLRKVFKMVENPGKERRAWHPDRFACVRDHSQGFREECRRKAGEVFVGLSGMIYITAMPFKHFENDPRWHKAQILRAKRLVQAAQLRHDRAISDSKEADVIIADAKAGLQKARRSHRVSRLPGPSLDVQGAENFVRKAVANAELWEGAISTLLFEVERAERSLREAEKGLGKCLRRAREGRDWDSEEEAERAAEESWEERRFEEEERRQYVKERQQRRDEARAYATGAGVKGHVITRAGIVAFHQKAKEALAGYGSIPVFPDPPSEPCGNVSCAATAPTRALRACRCNIMRVFFGISDLKKVRRSWHPDRFSAVKPEVREEYKKKAGEIFVVLSEMIW</sequence>
<feature type="compositionally biased region" description="Basic and acidic residues" evidence="2">
    <location>
        <begin position="440"/>
        <end position="449"/>
    </location>
</feature>
<dbReference type="Proteomes" id="UP001274830">
    <property type="component" value="Unassembled WGS sequence"/>
</dbReference>
<name>A0AAE0WVW8_9PEZI</name>
<feature type="coiled-coil region" evidence="1">
    <location>
        <begin position="68"/>
        <end position="95"/>
    </location>
</feature>
<keyword evidence="1" id="KW-0175">Coiled coil</keyword>
<feature type="region of interest" description="Disordered" evidence="2">
    <location>
        <begin position="429"/>
        <end position="449"/>
    </location>
</feature>
<comment type="caution">
    <text evidence="3">The sequence shown here is derived from an EMBL/GenBank/DDBJ whole genome shotgun (WGS) entry which is preliminary data.</text>
</comment>
<feature type="compositionally biased region" description="Basic and acidic residues" evidence="2">
    <location>
        <begin position="165"/>
        <end position="177"/>
    </location>
</feature>
<dbReference type="AlphaFoldDB" id="A0AAE0WVW8"/>
<gene>
    <name evidence="3" type="ORF">LTR78_000867</name>
</gene>
<evidence type="ECO:0000256" key="1">
    <source>
        <dbReference type="SAM" id="Coils"/>
    </source>
</evidence>
<feature type="compositionally biased region" description="Low complexity" evidence="2">
    <location>
        <begin position="186"/>
        <end position="195"/>
    </location>
</feature>
<proteinExistence type="predicted"/>
<evidence type="ECO:0000313" key="4">
    <source>
        <dbReference type="Proteomes" id="UP001274830"/>
    </source>
</evidence>
<accession>A0AAE0WVW8</accession>
<evidence type="ECO:0000313" key="3">
    <source>
        <dbReference type="EMBL" id="KAK3679306.1"/>
    </source>
</evidence>
<keyword evidence="4" id="KW-1185">Reference proteome</keyword>